<feature type="transmembrane region" description="Helical" evidence="10">
    <location>
        <begin position="349"/>
        <end position="366"/>
    </location>
</feature>
<keyword evidence="4" id="KW-0597">Phosphoprotein</keyword>
<keyword evidence="6 10" id="KW-0812">Transmembrane</keyword>
<dbReference type="SMART" id="SM00388">
    <property type="entry name" value="HisKA"/>
    <property type="match status" value="1"/>
</dbReference>
<dbReference type="InterPro" id="IPR007890">
    <property type="entry name" value="CHASE2"/>
</dbReference>
<evidence type="ECO:0000256" key="5">
    <source>
        <dbReference type="ARBA" id="ARBA00022679"/>
    </source>
</evidence>
<dbReference type="EC" id="2.7.13.3" evidence="3"/>
<dbReference type="InterPro" id="IPR017181">
    <property type="entry name" value="Sig_transdc_His_kin_CHASE2"/>
</dbReference>
<dbReference type="AlphaFoldDB" id="A0A848P8U2"/>
<sequence length="761" mass="81711">MRSLFRRLISLGPWRGLFVIVMLVAAAFSGHPGSGVVSGALDRVMFDAMAQVVAHRSAGEVVVVNIDEATVAQLDPQRMAGYSAQLLDSLSEASSVALDLPLLPGLDYSALQAGMRAYPHTLLVVPSVAEDATGGSNLMLPQALSALAAARSHRVITMGHYGVVTGFVPYRVSAGVTYGSISLDALRVAGIEPRLPISNFMQPYALSISDERTQAVMTMLPRAMNLQQYSYIDVLHQRVPKDTFAGKVVFVGNQAWRGEGTFQISSLNANEVTRTQLDALIADAIASGNLAREVPVVAEVAIYLTLAFGIVLICVLVPGRVVHLAALGWGVVLFAVPLVMLAFHIWLPLGLLPVVCLLIYGFFAWERHARMLSMLRGELSEWRGIAASIRPLEHTADAAIAPTGELSSIKATLQQVRGWQKLYVDMINQMPYPVFLAMDGHVAVWNAKAAALMEAGAEGGSGAPGLAQIEQLVAESVQQGGDTSHEIDWGGRPHMLMCEPLSSDGDGADGPAQTSHLVCLIDITDVKDLVSHDKRMLRHIAHDLRSPLTAILSLIDRRGSAHSDNAVTVSDRAFLNDLRQQASYSLRIAKDFMQLSRAERLDRAEFEPVALSEVAEEAVDQSWLAAEQKGIVLREPVFSVDDTIVSGNADMLMRAVVNVVDNAIKYSPAGTTVALTVDVGADGALVLSVIDEGIGMTDETVRRLFEPFFQAERKPDGSGGVGLGLPFVKAVIERHGGTVDVRSAPGRGTVFALILPRALKH</sequence>
<dbReference type="SUPFAM" id="SSF55874">
    <property type="entry name" value="ATPase domain of HSP90 chaperone/DNA topoisomerase II/histidine kinase"/>
    <property type="match status" value="1"/>
</dbReference>
<evidence type="ECO:0000313" key="12">
    <source>
        <dbReference type="EMBL" id="NMV39988.1"/>
    </source>
</evidence>
<dbReference type="InterPro" id="IPR004358">
    <property type="entry name" value="Sig_transdc_His_kin-like_C"/>
</dbReference>
<evidence type="ECO:0000256" key="4">
    <source>
        <dbReference type="ARBA" id="ARBA00022553"/>
    </source>
</evidence>
<dbReference type="GO" id="GO:0000155">
    <property type="term" value="F:phosphorelay sensor kinase activity"/>
    <property type="evidence" value="ECO:0007669"/>
    <property type="project" value="InterPro"/>
</dbReference>
<keyword evidence="5" id="KW-0808">Transferase</keyword>
<evidence type="ECO:0000256" key="7">
    <source>
        <dbReference type="ARBA" id="ARBA00022777"/>
    </source>
</evidence>
<dbReference type="GO" id="GO:0005886">
    <property type="term" value="C:plasma membrane"/>
    <property type="evidence" value="ECO:0007669"/>
    <property type="project" value="TreeGrafter"/>
</dbReference>
<dbReference type="InterPro" id="IPR005467">
    <property type="entry name" value="His_kinase_dom"/>
</dbReference>
<feature type="domain" description="Histidine kinase" evidence="11">
    <location>
        <begin position="539"/>
        <end position="759"/>
    </location>
</feature>
<dbReference type="Pfam" id="PF00512">
    <property type="entry name" value="HisKA"/>
    <property type="match status" value="1"/>
</dbReference>
<dbReference type="PANTHER" id="PTHR45436:SF5">
    <property type="entry name" value="SENSOR HISTIDINE KINASE TRCS"/>
    <property type="match status" value="1"/>
</dbReference>
<protein>
    <recommendedName>
        <fullName evidence="3">histidine kinase</fullName>
        <ecNumber evidence="3">2.7.13.3</ecNumber>
    </recommendedName>
</protein>
<keyword evidence="7" id="KW-0418">Kinase</keyword>
<accession>A0A848P8U2</accession>
<evidence type="ECO:0000256" key="1">
    <source>
        <dbReference type="ARBA" id="ARBA00000085"/>
    </source>
</evidence>
<dbReference type="Gene3D" id="1.10.287.130">
    <property type="match status" value="1"/>
</dbReference>
<evidence type="ECO:0000256" key="3">
    <source>
        <dbReference type="ARBA" id="ARBA00012438"/>
    </source>
</evidence>
<name>A0A848P8U2_9RALS</name>
<dbReference type="Pfam" id="PF05226">
    <property type="entry name" value="CHASE2"/>
    <property type="match status" value="1"/>
</dbReference>
<dbReference type="SMART" id="SM01080">
    <property type="entry name" value="CHASE2"/>
    <property type="match status" value="1"/>
</dbReference>
<dbReference type="PRINTS" id="PR00344">
    <property type="entry name" value="BCTRLSENSOR"/>
</dbReference>
<keyword evidence="9 10" id="KW-0472">Membrane</keyword>
<dbReference type="InterPro" id="IPR003661">
    <property type="entry name" value="HisK_dim/P_dom"/>
</dbReference>
<dbReference type="InterPro" id="IPR050428">
    <property type="entry name" value="TCS_sensor_his_kinase"/>
</dbReference>
<dbReference type="EMBL" id="JABBZM010000018">
    <property type="protein sequence ID" value="NMV39988.1"/>
    <property type="molecule type" value="Genomic_DNA"/>
</dbReference>
<dbReference type="PANTHER" id="PTHR45436">
    <property type="entry name" value="SENSOR HISTIDINE KINASE YKOH"/>
    <property type="match status" value="1"/>
</dbReference>
<dbReference type="RefSeq" id="WP_169340901.1">
    <property type="nucleotide sequence ID" value="NZ_JABBZM010000018.1"/>
</dbReference>
<proteinExistence type="predicted"/>
<evidence type="ECO:0000256" key="9">
    <source>
        <dbReference type="ARBA" id="ARBA00023136"/>
    </source>
</evidence>
<feature type="transmembrane region" description="Helical" evidence="10">
    <location>
        <begin position="300"/>
        <end position="317"/>
    </location>
</feature>
<evidence type="ECO:0000256" key="2">
    <source>
        <dbReference type="ARBA" id="ARBA00004370"/>
    </source>
</evidence>
<dbReference type="CDD" id="cd00082">
    <property type="entry name" value="HisKA"/>
    <property type="match status" value="1"/>
</dbReference>
<comment type="catalytic activity">
    <reaction evidence="1">
        <text>ATP + protein L-histidine = ADP + protein N-phospho-L-histidine.</text>
        <dbReference type="EC" id="2.7.13.3"/>
    </reaction>
</comment>
<comment type="caution">
    <text evidence="12">The sequence shown here is derived from an EMBL/GenBank/DDBJ whole genome shotgun (WGS) entry which is preliminary data.</text>
</comment>
<dbReference type="InterPro" id="IPR036890">
    <property type="entry name" value="HATPase_C_sf"/>
</dbReference>
<evidence type="ECO:0000256" key="10">
    <source>
        <dbReference type="SAM" id="Phobius"/>
    </source>
</evidence>
<dbReference type="SMART" id="SM00387">
    <property type="entry name" value="HATPase_c"/>
    <property type="match status" value="1"/>
</dbReference>
<dbReference type="Gene3D" id="3.30.565.10">
    <property type="entry name" value="Histidine kinase-like ATPase, C-terminal domain"/>
    <property type="match status" value="1"/>
</dbReference>
<evidence type="ECO:0000256" key="6">
    <source>
        <dbReference type="ARBA" id="ARBA00022692"/>
    </source>
</evidence>
<gene>
    <name evidence="12" type="ORF">HGR00_18930</name>
</gene>
<dbReference type="Pfam" id="PF02518">
    <property type="entry name" value="HATPase_c"/>
    <property type="match status" value="1"/>
</dbReference>
<evidence type="ECO:0000259" key="11">
    <source>
        <dbReference type="PROSITE" id="PS50109"/>
    </source>
</evidence>
<evidence type="ECO:0000313" key="13">
    <source>
        <dbReference type="Proteomes" id="UP000575469"/>
    </source>
</evidence>
<organism evidence="12 13">
    <name type="scientific">Ralstonia insidiosa</name>
    <dbReference type="NCBI Taxonomy" id="190721"/>
    <lineage>
        <taxon>Bacteria</taxon>
        <taxon>Pseudomonadati</taxon>
        <taxon>Pseudomonadota</taxon>
        <taxon>Betaproteobacteria</taxon>
        <taxon>Burkholderiales</taxon>
        <taxon>Burkholderiaceae</taxon>
        <taxon>Ralstonia</taxon>
    </lineage>
</organism>
<dbReference type="PIRSF" id="PIRSF037347">
    <property type="entry name" value="STHK_CHASE2_PAS_prd"/>
    <property type="match status" value="1"/>
</dbReference>
<keyword evidence="8 10" id="KW-1133">Transmembrane helix</keyword>
<comment type="subcellular location">
    <subcellularLocation>
        <location evidence="2">Membrane</location>
    </subcellularLocation>
</comment>
<dbReference type="SUPFAM" id="SSF47384">
    <property type="entry name" value="Homodimeric domain of signal transducing histidine kinase"/>
    <property type="match status" value="1"/>
</dbReference>
<dbReference type="CDD" id="cd00075">
    <property type="entry name" value="HATPase"/>
    <property type="match status" value="1"/>
</dbReference>
<evidence type="ECO:0000256" key="8">
    <source>
        <dbReference type="ARBA" id="ARBA00022989"/>
    </source>
</evidence>
<dbReference type="Proteomes" id="UP000575469">
    <property type="component" value="Unassembled WGS sequence"/>
</dbReference>
<reference evidence="12 13" key="1">
    <citation type="submission" date="2020-04" db="EMBL/GenBank/DDBJ databases">
        <title>Ralstonia insidiosa genome sequencing and assembly.</title>
        <authorList>
            <person name="Martins R.C.R."/>
            <person name="Perdigao-Neto L.V."/>
            <person name="Levin A.S.S."/>
            <person name="Costa S.F."/>
        </authorList>
    </citation>
    <scope>NUCLEOTIDE SEQUENCE [LARGE SCALE GENOMIC DNA]</scope>
    <source>
        <strain evidence="12 13">5047</strain>
    </source>
</reference>
<dbReference type="InterPro" id="IPR036097">
    <property type="entry name" value="HisK_dim/P_sf"/>
</dbReference>
<dbReference type="InterPro" id="IPR003594">
    <property type="entry name" value="HATPase_dom"/>
</dbReference>
<dbReference type="PROSITE" id="PS50109">
    <property type="entry name" value="HIS_KIN"/>
    <property type="match status" value="1"/>
</dbReference>